<sequence length="223" mass="25345">MGREPPNKAYMIPLRTMMDQVALTDRGFFEDSWPCGGCDPPPREESWDCFDPIVEGTGRDLIPDMVYGRNISGLEFGGMYCAVLTVKSVVVSAGVLRIFNQEVAELPLVATTRDSQGKALVDHLRRFLIHLIHCISFLMGSFNPDRIIRFLRWLNVENLVLPAAEVAESIWTNKFGFQKMSHDRFQKYSKDFQLTNFKGTSMLEKTVPKLSPELRQKCSSFVS</sequence>
<dbReference type="GO" id="GO:0042393">
    <property type="term" value="F:histone binding"/>
    <property type="evidence" value="ECO:0007669"/>
    <property type="project" value="TreeGrafter"/>
</dbReference>
<evidence type="ECO:0000259" key="1">
    <source>
        <dbReference type="Pfam" id="PF23209"/>
    </source>
</evidence>
<evidence type="ECO:0000313" key="3">
    <source>
        <dbReference type="Proteomes" id="UP000541444"/>
    </source>
</evidence>
<dbReference type="GO" id="GO:0045944">
    <property type="term" value="P:positive regulation of transcription by RNA polymerase II"/>
    <property type="evidence" value="ECO:0007669"/>
    <property type="project" value="TreeGrafter"/>
</dbReference>
<dbReference type="Pfam" id="PF23209">
    <property type="entry name" value="IDM1_C"/>
    <property type="match status" value="1"/>
</dbReference>
<dbReference type="AlphaFoldDB" id="A0A7J7NNI9"/>
<name>A0A7J7NNI9_9MAGN</name>
<dbReference type="PANTHER" id="PTHR47025:SF7">
    <property type="entry name" value="ACYL-COA N-ACYLTRANSFERASE WITH RING_FYVE_PHD-TYPE ZINC FINGER DOMAIN-CONTAINING PROTEIN"/>
    <property type="match status" value="1"/>
</dbReference>
<dbReference type="InterPro" id="IPR056511">
    <property type="entry name" value="IDM1_C"/>
</dbReference>
<reference evidence="2 3" key="1">
    <citation type="journal article" date="2020" name="IScience">
        <title>Genome Sequencing of the Endangered Kingdonia uniflora (Circaeasteraceae, Ranunculales) Reveals Potential Mechanisms of Evolutionary Specialization.</title>
        <authorList>
            <person name="Sun Y."/>
            <person name="Deng T."/>
            <person name="Zhang A."/>
            <person name="Moore M.J."/>
            <person name="Landis J.B."/>
            <person name="Lin N."/>
            <person name="Zhang H."/>
            <person name="Zhang X."/>
            <person name="Huang J."/>
            <person name="Zhang X."/>
            <person name="Sun H."/>
            <person name="Wang H."/>
        </authorList>
    </citation>
    <scope>NUCLEOTIDE SEQUENCE [LARGE SCALE GENOMIC DNA]</scope>
    <source>
        <strain evidence="2">TB1705</strain>
        <tissue evidence="2">Leaf</tissue>
    </source>
</reference>
<dbReference type="PANTHER" id="PTHR47025">
    <property type="entry name" value="AUTOIMMUNE REGULATOR"/>
    <property type="match status" value="1"/>
</dbReference>
<keyword evidence="3" id="KW-1185">Reference proteome</keyword>
<protein>
    <recommendedName>
        <fullName evidence="1">Increased DNA methylation 1 C-terminal domain-containing protein</fullName>
    </recommendedName>
</protein>
<dbReference type="GO" id="GO:0003682">
    <property type="term" value="F:chromatin binding"/>
    <property type="evidence" value="ECO:0007669"/>
    <property type="project" value="TreeGrafter"/>
</dbReference>
<comment type="caution">
    <text evidence="2">The sequence shown here is derived from an EMBL/GenBank/DDBJ whole genome shotgun (WGS) entry which is preliminary data.</text>
</comment>
<dbReference type="EMBL" id="JACGCM010000694">
    <property type="protein sequence ID" value="KAF6168512.1"/>
    <property type="molecule type" value="Genomic_DNA"/>
</dbReference>
<accession>A0A7J7NNI9</accession>
<dbReference type="Proteomes" id="UP000541444">
    <property type="component" value="Unassembled WGS sequence"/>
</dbReference>
<gene>
    <name evidence="2" type="ORF">GIB67_015059</name>
</gene>
<dbReference type="GO" id="GO:0000977">
    <property type="term" value="F:RNA polymerase II transcription regulatory region sequence-specific DNA binding"/>
    <property type="evidence" value="ECO:0007669"/>
    <property type="project" value="TreeGrafter"/>
</dbReference>
<evidence type="ECO:0000313" key="2">
    <source>
        <dbReference type="EMBL" id="KAF6168512.1"/>
    </source>
</evidence>
<dbReference type="GO" id="GO:0005634">
    <property type="term" value="C:nucleus"/>
    <property type="evidence" value="ECO:0007669"/>
    <property type="project" value="TreeGrafter"/>
</dbReference>
<proteinExistence type="predicted"/>
<dbReference type="OrthoDB" id="1903104at2759"/>
<feature type="domain" description="Increased DNA methylation 1 C-terminal" evidence="1">
    <location>
        <begin position="50"/>
        <end position="205"/>
    </location>
</feature>
<organism evidence="2 3">
    <name type="scientific">Kingdonia uniflora</name>
    <dbReference type="NCBI Taxonomy" id="39325"/>
    <lineage>
        <taxon>Eukaryota</taxon>
        <taxon>Viridiplantae</taxon>
        <taxon>Streptophyta</taxon>
        <taxon>Embryophyta</taxon>
        <taxon>Tracheophyta</taxon>
        <taxon>Spermatophyta</taxon>
        <taxon>Magnoliopsida</taxon>
        <taxon>Ranunculales</taxon>
        <taxon>Circaeasteraceae</taxon>
        <taxon>Kingdonia</taxon>
    </lineage>
</organism>